<protein>
    <recommendedName>
        <fullName evidence="4">Ribosomal RNA small subunit methyltransferase E</fullName>
    </recommendedName>
</protein>
<dbReference type="EMBL" id="LFLK01000004">
    <property type="protein sequence ID" value="OCR90918.1"/>
    <property type="molecule type" value="Genomic_DNA"/>
</dbReference>
<comment type="caution">
    <text evidence="2">The sequence shown here is derived from an EMBL/GenBank/DDBJ whole genome shotgun (WGS) entry which is preliminary data.</text>
</comment>
<feature type="transmembrane region" description="Helical" evidence="1">
    <location>
        <begin position="73"/>
        <end position="93"/>
    </location>
</feature>
<keyword evidence="1" id="KW-1133">Transmembrane helix</keyword>
<dbReference type="AlphaFoldDB" id="A0AAX0HC81"/>
<dbReference type="RefSeq" id="WP_058908980.1">
    <property type="nucleotide sequence ID" value="NZ_CP027287.1"/>
</dbReference>
<keyword evidence="1" id="KW-0472">Membrane</keyword>
<feature type="transmembrane region" description="Helical" evidence="1">
    <location>
        <begin position="114"/>
        <end position="134"/>
    </location>
</feature>
<proteinExistence type="predicted"/>
<evidence type="ECO:0000313" key="3">
    <source>
        <dbReference type="Proteomes" id="UP000093100"/>
    </source>
</evidence>
<name>A0AAX0HC81_CAMFE</name>
<feature type="transmembrane region" description="Helical" evidence="1">
    <location>
        <begin position="44"/>
        <end position="67"/>
    </location>
</feature>
<organism evidence="2 3">
    <name type="scientific">Campylobacter fetus subsp. testudinum</name>
    <dbReference type="NCBI Taxonomy" id="1507806"/>
    <lineage>
        <taxon>Bacteria</taxon>
        <taxon>Pseudomonadati</taxon>
        <taxon>Campylobacterota</taxon>
        <taxon>Epsilonproteobacteria</taxon>
        <taxon>Campylobacterales</taxon>
        <taxon>Campylobacteraceae</taxon>
        <taxon>Campylobacter</taxon>
    </lineage>
</organism>
<sequence>MGETYEMSAWLHLSFVKILLGLLILHIILVFVGDTSKFSYIKRLMYFLPTYYVFMAFIFFTGILNLAILHFSISFSVVFMIVCWIALIPFGAVGFKRLKRVRITKEFSKFKKFMIFKIVCEIILVVLATVVGVVF</sequence>
<reference evidence="2 3" key="1">
    <citation type="journal article" date="2016" name="Genome Biol. Evol.">
        <title>Comparative Genomics of Campylobacter fetus from Reptiles and Mammals Reveals Divergent Evolution in Host-Associated Lineages.</title>
        <authorList>
            <person name="Gilbert M.J."/>
            <person name="Miller W.G."/>
            <person name="Yee E."/>
            <person name="Zomer A.L."/>
            <person name="van der Graaf-van Bloois L."/>
            <person name="Fitzgerald C."/>
            <person name="Forbes K.J."/>
            <person name="Meric G."/>
            <person name="Sheppard S.K."/>
            <person name="Wagenaar J.A."/>
            <person name="Duim B."/>
        </authorList>
    </citation>
    <scope>NUCLEOTIDE SEQUENCE [LARGE SCALE GENOMIC DNA]</scope>
    <source>
        <strain evidence="2 3">12S02225-3</strain>
    </source>
</reference>
<evidence type="ECO:0008006" key="4">
    <source>
        <dbReference type="Google" id="ProtNLM"/>
    </source>
</evidence>
<accession>A0AAX0HC81</accession>
<keyword evidence="1" id="KW-0812">Transmembrane</keyword>
<evidence type="ECO:0000313" key="2">
    <source>
        <dbReference type="EMBL" id="OCR90918.1"/>
    </source>
</evidence>
<dbReference type="Proteomes" id="UP000093100">
    <property type="component" value="Unassembled WGS sequence"/>
</dbReference>
<evidence type="ECO:0000256" key="1">
    <source>
        <dbReference type="SAM" id="Phobius"/>
    </source>
</evidence>
<gene>
    <name evidence="2" type="ORF">CFT12S02225_05395</name>
</gene>
<feature type="transmembrane region" description="Helical" evidence="1">
    <location>
        <begin position="12"/>
        <end position="32"/>
    </location>
</feature>